<dbReference type="InterPro" id="IPR016040">
    <property type="entry name" value="NAD(P)-bd_dom"/>
</dbReference>
<accession>A0A2G8KVT7</accession>
<dbReference type="SUPFAM" id="SSF51735">
    <property type="entry name" value="NAD(P)-binding Rossmann-fold domains"/>
    <property type="match status" value="1"/>
</dbReference>
<dbReference type="Proteomes" id="UP000230750">
    <property type="component" value="Unassembled WGS sequence"/>
</dbReference>
<evidence type="ECO:0000313" key="2">
    <source>
        <dbReference type="EMBL" id="PIK52082.1"/>
    </source>
</evidence>
<keyword evidence="3" id="KW-1185">Reference proteome</keyword>
<dbReference type="Pfam" id="PF13460">
    <property type="entry name" value="NAD_binding_10"/>
    <property type="match status" value="1"/>
</dbReference>
<evidence type="ECO:0000313" key="3">
    <source>
        <dbReference type="Proteomes" id="UP000230750"/>
    </source>
</evidence>
<proteinExistence type="predicted"/>
<dbReference type="InterPro" id="IPR036291">
    <property type="entry name" value="NAD(P)-bd_dom_sf"/>
</dbReference>
<feature type="domain" description="NAD(P)-binding" evidence="1">
    <location>
        <begin position="8"/>
        <end position="193"/>
    </location>
</feature>
<dbReference type="STRING" id="307972.A0A2G8KVT7"/>
<dbReference type="PANTHER" id="PTHR15020:SF50">
    <property type="entry name" value="UPF0659 PROTEIN YMR090W"/>
    <property type="match status" value="1"/>
</dbReference>
<gene>
    <name evidence="2" type="ORF">BSL78_11034</name>
</gene>
<protein>
    <submittedName>
        <fullName evidence="2">Putative flavin reductase (NADPH)-like</fullName>
    </submittedName>
</protein>
<reference evidence="2 3" key="1">
    <citation type="journal article" date="2017" name="PLoS Biol.">
        <title>The sea cucumber genome provides insights into morphological evolution and visceral regeneration.</title>
        <authorList>
            <person name="Zhang X."/>
            <person name="Sun L."/>
            <person name="Yuan J."/>
            <person name="Sun Y."/>
            <person name="Gao Y."/>
            <person name="Zhang L."/>
            <person name="Li S."/>
            <person name="Dai H."/>
            <person name="Hamel J.F."/>
            <person name="Liu C."/>
            <person name="Yu Y."/>
            <person name="Liu S."/>
            <person name="Lin W."/>
            <person name="Guo K."/>
            <person name="Jin S."/>
            <person name="Xu P."/>
            <person name="Storey K.B."/>
            <person name="Huan P."/>
            <person name="Zhang T."/>
            <person name="Zhou Y."/>
            <person name="Zhang J."/>
            <person name="Lin C."/>
            <person name="Li X."/>
            <person name="Xing L."/>
            <person name="Huo D."/>
            <person name="Sun M."/>
            <person name="Wang L."/>
            <person name="Mercier A."/>
            <person name="Li F."/>
            <person name="Yang H."/>
            <person name="Xiang J."/>
        </authorList>
    </citation>
    <scope>NUCLEOTIDE SEQUENCE [LARGE SCALE GENOMIC DNA]</scope>
    <source>
        <strain evidence="2">Shaxun</strain>
        <tissue evidence="2">Muscle</tissue>
    </source>
</reference>
<name>A0A2G8KVT7_STIJA</name>
<sequence length="207" mass="23329">MMKLAILGATGRTGVHLVEQALEEGHEVVAIVRTPSKVTTEHENLKVVSGDITSTASLKEHLRDVTLWYPVWGAGNLEKRHLVLGVDQDHCSRDERDFHQETPDPNDRGPFLIEWILRPLVLKNVLENMAVMETYLKEEAQDLDFTTVRPPGLKDGPKTDLEIAHEERNFVGGTATTMLRADVARFLLQCLKTDEFNKKWIAIGVKP</sequence>
<dbReference type="EMBL" id="MRZV01000344">
    <property type="protein sequence ID" value="PIK52082.1"/>
    <property type="molecule type" value="Genomic_DNA"/>
</dbReference>
<dbReference type="Gene3D" id="3.40.50.720">
    <property type="entry name" value="NAD(P)-binding Rossmann-like Domain"/>
    <property type="match status" value="1"/>
</dbReference>
<evidence type="ECO:0000259" key="1">
    <source>
        <dbReference type="Pfam" id="PF13460"/>
    </source>
</evidence>
<dbReference type="AlphaFoldDB" id="A0A2G8KVT7"/>
<dbReference type="GO" id="GO:0003824">
    <property type="term" value="F:catalytic activity"/>
    <property type="evidence" value="ECO:0007669"/>
    <property type="project" value="UniProtKB-ARBA"/>
</dbReference>
<dbReference type="PANTHER" id="PTHR15020">
    <property type="entry name" value="FLAVIN REDUCTASE-RELATED"/>
    <property type="match status" value="1"/>
</dbReference>
<organism evidence="2 3">
    <name type="scientific">Stichopus japonicus</name>
    <name type="common">Sea cucumber</name>
    <dbReference type="NCBI Taxonomy" id="307972"/>
    <lineage>
        <taxon>Eukaryota</taxon>
        <taxon>Metazoa</taxon>
        <taxon>Echinodermata</taxon>
        <taxon>Eleutherozoa</taxon>
        <taxon>Echinozoa</taxon>
        <taxon>Holothuroidea</taxon>
        <taxon>Aspidochirotacea</taxon>
        <taxon>Aspidochirotida</taxon>
        <taxon>Stichopodidae</taxon>
        <taxon>Apostichopus</taxon>
    </lineage>
</organism>
<comment type="caution">
    <text evidence="2">The sequence shown here is derived from an EMBL/GenBank/DDBJ whole genome shotgun (WGS) entry which is preliminary data.</text>
</comment>
<dbReference type="OrthoDB" id="419598at2759"/>